<dbReference type="Proteomes" id="UP001604277">
    <property type="component" value="Unassembled WGS sequence"/>
</dbReference>
<gene>
    <name evidence="2" type="ORF">Fot_23905</name>
</gene>
<organism evidence="2 3">
    <name type="scientific">Forsythia ovata</name>
    <dbReference type="NCBI Taxonomy" id="205694"/>
    <lineage>
        <taxon>Eukaryota</taxon>
        <taxon>Viridiplantae</taxon>
        <taxon>Streptophyta</taxon>
        <taxon>Embryophyta</taxon>
        <taxon>Tracheophyta</taxon>
        <taxon>Spermatophyta</taxon>
        <taxon>Magnoliopsida</taxon>
        <taxon>eudicotyledons</taxon>
        <taxon>Gunneridae</taxon>
        <taxon>Pentapetalae</taxon>
        <taxon>asterids</taxon>
        <taxon>lamiids</taxon>
        <taxon>Lamiales</taxon>
        <taxon>Oleaceae</taxon>
        <taxon>Forsythieae</taxon>
        <taxon>Forsythia</taxon>
    </lineage>
</organism>
<accession>A0ABD1U4Q8</accession>
<name>A0ABD1U4Q8_9LAMI</name>
<comment type="caution">
    <text evidence="2">The sequence shown here is derived from an EMBL/GenBank/DDBJ whole genome shotgun (WGS) entry which is preliminary data.</text>
</comment>
<keyword evidence="1" id="KW-0812">Transmembrane</keyword>
<proteinExistence type="predicted"/>
<dbReference type="EMBL" id="JBFOLJ010000007">
    <property type="protein sequence ID" value="KAL2519982.1"/>
    <property type="molecule type" value="Genomic_DNA"/>
</dbReference>
<evidence type="ECO:0000256" key="1">
    <source>
        <dbReference type="SAM" id="Phobius"/>
    </source>
</evidence>
<keyword evidence="1" id="KW-0472">Membrane</keyword>
<evidence type="ECO:0000313" key="2">
    <source>
        <dbReference type="EMBL" id="KAL2519982.1"/>
    </source>
</evidence>
<feature type="transmembrane region" description="Helical" evidence="1">
    <location>
        <begin position="62"/>
        <end position="84"/>
    </location>
</feature>
<keyword evidence="3" id="KW-1185">Reference proteome</keyword>
<reference evidence="3" key="1">
    <citation type="submission" date="2024-07" db="EMBL/GenBank/DDBJ databases">
        <title>Two chromosome-level genome assemblies of Korean endemic species Abeliophyllum distichum and Forsythia ovata (Oleaceae).</title>
        <authorList>
            <person name="Jang H."/>
        </authorList>
    </citation>
    <scope>NUCLEOTIDE SEQUENCE [LARGE SCALE GENOMIC DNA]</scope>
</reference>
<keyword evidence="1" id="KW-1133">Transmembrane helix</keyword>
<evidence type="ECO:0000313" key="3">
    <source>
        <dbReference type="Proteomes" id="UP001604277"/>
    </source>
</evidence>
<protein>
    <submittedName>
        <fullName evidence="2">Uncharacterized protein</fullName>
    </submittedName>
</protein>
<sequence>MHTDCNKIEMYRLWWRLEIVYGMTNDFAIVKRIRVFLSVCCNNMILPTYYQWTLNCRKQILLVKAIGKIVGILSLTVSNIAGLFGTRIYRRMREVGKNISSVGNRYAHRLQQKRDIHRCGGD</sequence>
<feature type="transmembrane region" description="Helical" evidence="1">
    <location>
        <begin position="33"/>
        <end position="50"/>
    </location>
</feature>
<dbReference type="AlphaFoldDB" id="A0ABD1U4Q8"/>